<dbReference type="Proteomes" id="UP001319827">
    <property type="component" value="Chromosome"/>
</dbReference>
<reference evidence="2 3" key="2">
    <citation type="journal article" date="2021" name="Int. J. Syst. Evol. Microbiol.">
        <title>Isolation and Polyphasic Characterization of Desulfuromonas versatilis sp. Nov., an Electrogenic Bacteria Capable of Versatile Metabolism Isolated from a Graphene Oxide-Reducing Enrichment Culture.</title>
        <authorList>
            <person name="Xie L."/>
            <person name="Yoshida N."/>
            <person name="Ishii S."/>
            <person name="Meng L."/>
        </authorList>
    </citation>
    <scope>NUCLEOTIDE SEQUENCE [LARGE SCALE GENOMIC DNA]</scope>
    <source>
        <strain evidence="2 3">NIT-T3</strain>
    </source>
</reference>
<keyword evidence="3" id="KW-1185">Reference proteome</keyword>
<gene>
    <name evidence="2" type="ORF">DESUT3_34250</name>
</gene>
<accession>A0ABN6E612</accession>
<evidence type="ECO:0000313" key="2">
    <source>
        <dbReference type="EMBL" id="BCR06356.1"/>
    </source>
</evidence>
<organism evidence="2 3">
    <name type="scientific">Desulfuromonas versatilis</name>
    <dbReference type="NCBI Taxonomy" id="2802975"/>
    <lineage>
        <taxon>Bacteria</taxon>
        <taxon>Pseudomonadati</taxon>
        <taxon>Thermodesulfobacteriota</taxon>
        <taxon>Desulfuromonadia</taxon>
        <taxon>Desulfuromonadales</taxon>
        <taxon>Desulfuromonadaceae</taxon>
        <taxon>Desulfuromonas</taxon>
    </lineage>
</organism>
<evidence type="ECO:0000256" key="1">
    <source>
        <dbReference type="SAM" id="MobiDB-lite"/>
    </source>
</evidence>
<proteinExistence type="predicted"/>
<sequence length="238" mass="27104">MIAEVTEPWQSECPPRKPPDSCNPRVAVLSFSRNLARHPETRVNENLTPIACQQVLQQDASVFSIQWLDLPPELAERQPPQRLLASYLVHIRRFTCGLVRPVRTDAEVEFRLWRTPWSLLRFSLGPVESAQQPGEQLSLRICGGLLVQARSCNRGELVFSRRPQGEKTRIALLLADYCPLLLGGPEPSLLRKWLYRFTQAAIHKIVTVRFLRRVYRELAGAGACCRVVKVQVRCGEEI</sequence>
<dbReference type="EMBL" id="AP024355">
    <property type="protein sequence ID" value="BCR06356.1"/>
    <property type="molecule type" value="Genomic_DNA"/>
</dbReference>
<reference evidence="2 3" key="1">
    <citation type="journal article" date="2016" name="C (Basel)">
        <title>Selective Growth of and Electricity Production by Marine Exoelectrogenic Bacteria in Self-Aggregated Hydrogel of Microbially Reduced Graphene Oxide.</title>
        <authorList>
            <person name="Yoshida N."/>
            <person name="Goto Y."/>
            <person name="Miyata Y."/>
        </authorList>
    </citation>
    <scope>NUCLEOTIDE SEQUENCE [LARGE SCALE GENOMIC DNA]</scope>
    <source>
        <strain evidence="2 3">NIT-T3</strain>
    </source>
</reference>
<protein>
    <submittedName>
        <fullName evidence="2">Uncharacterized protein</fullName>
    </submittedName>
</protein>
<name>A0ABN6E612_9BACT</name>
<evidence type="ECO:0000313" key="3">
    <source>
        <dbReference type="Proteomes" id="UP001319827"/>
    </source>
</evidence>
<feature type="region of interest" description="Disordered" evidence="1">
    <location>
        <begin position="1"/>
        <end position="21"/>
    </location>
</feature>